<organism evidence="1 2">
    <name type="scientific">Phoxinus phoxinus</name>
    <name type="common">Eurasian minnow</name>
    <dbReference type="NCBI Taxonomy" id="58324"/>
    <lineage>
        <taxon>Eukaryota</taxon>
        <taxon>Metazoa</taxon>
        <taxon>Chordata</taxon>
        <taxon>Craniata</taxon>
        <taxon>Vertebrata</taxon>
        <taxon>Euteleostomi</taxon>
        <taxon>Actinopterygii</taxon>
        <taxon>Neopterygii</taxon>
        <taxon>Teleostei</taxon>
        <taxon>Ostariophysi</taxon>
        <taxon>Cypriniformes</taxon>
        <taxon>Leuciscidae</taxon>
        <taxon>Phoxininae</taxon>
        <taxon>Phoxinus</taxon>
    </lineage>
</organism>
<name>A0AAN9HBL1_9TELE</name>
<keyword evidence="2" id="KW-1185">Reference proteome</keyword>
<evidence type="ECO:0000313" key="2">
    <source>
        <dbReference type="Proteomes" id="UP001364617"/>
    </source>
</evidence>
<protein>
    <submittedName>
        <fullName evidence="1">Uncharacterized protein</fullName>
    </submittedName>
</protein>
<reference evidence="1 2" key="1">
    <citation type="submission" date="2024-02" db="EMBL/GenBank/DDBJ databases">
        <title>Chromosome-level genome assembly of the Eurasian Minnow (Phoxinus phoxinus).</title>
        <authorList>
            <person name="Oriowo T.O."/>
            <person name="Martin S."/>
            <person name="Stange M."/>
            <person name="Chrysostomakis Y."/>
            <person name="Brown T."/>
            <person name="Winkler S."/>
            <person name="Kukowka S."/>
            <person name="Myers E.W."/>
            <person name="Bohne A."/>
        </authorList>
    </citation>
    <scope>NUCLEOTIDE SEQUENCE [LARGE SCALE GENOMIC DNA]</scope>
    <source>
        <strain evidence="1">ZFMK-TIS-60720</strain>
        <tissue evidence="1">Whole Organism</tissue>
    </source>
</reference>
<evidence type="ECO:0000313" key="1">
    <source>
        <dbReference type="EMBL" id="KAK7166700.1"/>
    </source>
</evidence>
<dbReference type="EMBL" id="JAYKXH010000006">
    <property type="protein sequence ID" value="KAK7166700.1"/>
    <property type="molecule type" value="Genomic_DNA"/>
</dbReference>
<dbReference type="AlphaFoldDB" id="A0AAN9HBL1"/>
<comment type="caution">
    <text evidence="1">The sequence shown here is derived from an EMBL/GenBank/DDBJ whole genome shotgun (WGS) entry which is preliminary data.</text>
</comment>
<sequence>MTQHNIPLIVLSDEDDDEGDSLMTLNDSSVLIVENERNEPVISKHIEELDEDLAITYSQTAIVLPHARYDCTLAFCRAEQDVSGPLHNNAKHCDQCFCYICDKLASTCEFWTIPGICHCNSHKRSVYWKALRDKSLLGYLHELNFTFEPLDMDSDLRRAEASLHKFAGSLAMKYATFLLGFENSNLSGCRCICHHNNNDTTQSQAFGCKGCHKHHFKILEYDYTAVSQHIKMFFNETKKENPKASVVMLLGAIKLFVTHTVPGNIHAATTVSETVSMLLWRFMTYVWTLLVDFDFSSTFIKQLEFFFVRLPLPSNSRLPKSLSVLPWDDPLLSSVIKGQNITGERQVKGRKTQVLYEPLSVIQARVCKLQQQNKYRELARYLKVVRSTNNPTLLGMKDLVPLYMCKVAEFGGAVHAMLSPMRGASCPASRLTPPQFRAYLRIFTSGQVPEIAQQEFDPENGHMIIPDPLLSTKWTPIEGSNPFKMMEVLKFALRVLDCNGAVFANSETWVYLLSVVSSSFITPDGLVVGAFYAEPDVTFQVVTKDSANAILKELTRTSRIQIPKTFENGYPDQARLLLATQALVLRIFHSQLSPILDVIISFRFNHWALRWFFNSLLGRPDVLHYILCCLLQELSHEEQYQLIQGTWSETEHSLVASFLCLYFLENSVILDSHTYPINSLLATWNELYYPWQLSLRLQLENNVARLTTEKRKILQKIQRHGELA</sequence>
<dbReference type="PANTHER" id="PTHR33443">
    <property type="entry name" value="ZGC:112980"/>
    <property type="match status" value="1"/>
</dbReference>
<proteinExistence type="predicted"/>
<dbReference type="Proteomes" id="UP001364617">
    <property type="component" value="Unassembled WGS sequence"/>
</dbReference>
<dbReference type="InterPro" id="IPR053234">
    <property type="entry name" value="RPM1_Interactor"/>
</dbReference>
<accession>A0AAN9HBL1</accession>
<dbReference type="PANTHER" id="PTHR33443:SF30">
    <property type="entry name" value="SARCOSINE DEHYDROGENASE-2C PROTEIN"/>
    <property type="match status" value="1"/>
</dbReference>
<gene>
    <name evidence="1" type="ORF">R3I93_006459</name>
</gene>